<evidence type="ECO:0000313" key="2">
    <source>
        <dbReference type="Proteomes" id="UP000830055"/>
    </source>
</evidence>
<organism evidence="1 2">
    <name type="scientific">Desulfofustis limnaeus</name>
    <dbReference type="NCBI Taxonomy" id="2740163"/>
    <lineage>
        <taxon>Bacteria</taxon>
        <taxon>Pseudomonadati</taxon>
        <taxon>Thermodesulfobacteriota</taxon>
        <taxon>Desulfobulbia</taxon>
        <taxon>Desulfobulbales</taxon>
        <taxon>Desulfocapsaceae</taxon>
        <taxon>Desulfofustis</taxon>
    </lineage>
</organism>
<dbReference type="InterPro" id="IPR008023">
    <property type="entry name" value="DUF748"/>
</dbReference>
<evidence type="ECO:0000313" key="1">
    <source>
        <dbReference type="EMBL" id="BDD86032.1"/>
    </source>
</evidence>
<dbReference type="PANTHER" id="PTHR30441">
    <property type="entry name" value="DUF748 DOMAIN-CONTAINING PROTEIN"/>
    <property type="match status" value="1"/>
</dbReference>
<protein>
    <recommendedName>
        <fullName evidence="3">DUF748 domain-containing protein</fullName>
    </recommendedName>
</protein>
<gene>
    <name evidence="1" type="ORF">DPPLL_03970</name>
</gene>
<dbReference type="PANTHER" id="PTHR30441:SF4">
    <property type="entry name" value="PROTEIN ASMA"/>
    <property type="match status" value="1"/>
</dbReference>
<dbReference type="InterPro" id="IPR052894">
    <property type="entry name" value="AsmA-related"/>
</dbReference>
<name>A0ABM7W540_9BACT</name>
<accession>A0ABM7W540</accession>
<reference evidence="1 2" key="1">
    <citation type="submission" date="2022-01" db="EMBL/GenBank/DDBJ databases">
        <title>Desulfofustis limnae sp. nov., a novel mesophilic sulfate-reducing bacterium isolated from marsh soil.</title>
        <authorList>
            <person name="Watanabe M."/>
            <person name="Takahashi A."/>
            <person name="Kojima H."/>
            <person name="Fukui M."/>
        </authorList>
    </citation>
    <scope>NUCLEOTIDE SEQUENCE [LARGE SCALE GENOMIC DNA]</scope>
    <source>
        <strain evidence="1 2">PPLL</strain>
    </source>
</reference>
<dbReference type="Proteomes" id="UP000830055">
    <property type="component" value="Chromosome"/>
</dbReference>
<proteinExistence type="predicted"/>
<evidence type="ECO:0008006" key="3">
    <source>
        <dbReference type="Google" id="ProtNLM"/>
    </source>
</evidence>
<dbReference type="EMBL" id="AP025516">
    <property type="protein sequence ID" value="BDD86032.1"/>
    <property type="molecule type" value="Genomic_DNA"/>
</dbReference>
<sequence>MAGSMKNGKRLFNKRWFQVLLALVGTMTLLLVLTPIGAKYYLAKWLRDNGADTAVIETLKINPLTGRVTVGGVDVAAGGRSLFHNDATVVDFSLLSLLDRTVHLKQAEYRNLFVDLEQLADGSWRIGSYTLLSDGQIVSDTEAAEEVVVPWAVQADRVILDGCRISLKTPELELILVVDRAELLRFATREGQPAASFRLEGRLADRPLRLDLEHIQVVPELQVAGSVFLSDFELATVAGMVEQVLPTWAGLFGVDGEVSVMRSSDAALAVSYAGQLSLSDLAAGSTSFATALQSLHWEGTIGFDRGRDKPQSLVADGMLTVAATELEIGAQEPVISIAGIEVQGHSALTLHDNGRITVAHNGGVQVEELGLRHGSNLIHEALLAWTGRVDYDSHHDHGGLQVESDGLLELGPLRVSFAEEAEAAIGLAGEALRWQGLAGYGGPSAADMVVELDGSCQAHELQAKLPGALSLQQQEADLELRGRLRLQEMIGVDGEARLALHGLQVNGEEQPLVAVEELQLAEAVADGRSVAIAAAQAKGLQIWADGALPVVVQIERIDGVDFTSDDLAEFRVGELRAGPSIVTARRTGEELVRVARMIIRDGTAGERQVAAAAAVLEDLVFMPEDSAAGDATVTIGATELRDVGWQPEVGVTGESLHLSRLSVHLRREADGTLTMTRRLAAMLEPAAPQTVAPVEAEPGATEPGSGALPLRLKSILIDGDSTIVFADQSMRRPFSSSLKMNRFTAGPIATTDPDTPTEVLLHGELEGRAPVQVTGTVLPFLPATALDLRLSLKNYPLNNLSAYTVQAVGTGLASGQMQLTSAVQLADGRLQMDNTVELLQLETETIAPELAAELDNQLPLPLDGALAMLRDSKGNITLDVPLNGSLDDLQVGLSDVLITALGKAIVPAASGYLMYALGPYGALAYVGVKLGEKMLEVTLPPVSFAPGEFAVSAEHDDYLQRLAMILKDRPEADIQLCPVAGSWELLTEEQRQAIGEGAVPVDDEMRLRLLDLGQQRGEAVREALTIGHEIDRARLLICDTRIDPEKKMQPAVLVQMY</sequence>
<dbReference type="Pfam" id="PF05359">
    <property type="entry name" value="DUF748"/>
    <property type="match status" value="1"/>
</dbReference>
<keyword evidence="2" id="KW-1185">Reference proteome</keyword>